<protein>
    <recommendedName>
        <fullName evidence="1">Peptidase S9A N-terminal domain-containing protein</fullName>
    </recommendedName>
</protein>
<feature type="non-terminal residue" evidence="2">
    <location>
        <position position="263"/>
    </location>
</feature>
<accession>A0AAE0FKU8</accession>
<organism evidence="2 3">
    <name type="scientific">Cymbomonas tetramitiformis</name>
    <dbReference type="NCBI Taxonomy" id="36881"/>
    <lineage>
        <taxon>Eukaryota</taxon>
        <taxon>Viridiplantae</taxon>
        <taxon>Chlorophyta</taxon>
        <taxon>Pyramimonadophyceae</taxon>
        <taxon>Pyramimonadales</taxon>
        <taxon>Pyramimonadaceae</taxon>
        <taxon>Cymbomonas</taxon>
    </lineage>
</organism>
<proteinExistence type="predicted"/>
<gene>
    <name evidence="2" type="ORF">CYMTET_29712</name>
</gene>
<dbReference type="Proteomes" id="UP001190700">
    <property type="component" value="Unassembled WGS sequence"/>
</dbReference>
<sequence length="263" mass="29541">MASTIGPEASAALQARWMEKDGEHAWLEEVEGESALTWVKDINANCLSELGDPASKASYQRVLSILDSKEKIPHPRKIGEYYYNFWQDAENPRGLWRRTTPESYRQPEPEWEVVLDVDALGAAEDISWVYAGHTLLEEEDGSPPSRTLMKLSRGGSDANVVREFDLVTKAFVEGGFELPEAKSRVSWVHRDLLLVGTDLGEGSLTDSGYPRQVREWARGTPLKEAPLMYEGEATDVAVSGYLGFHAGHAFEWRRRSTTFYTSK</sequence>
<evidence type="ECO:0000259" key="1">
    <source>
        <dbReference type="Pfam" id="PF02897"/>
    </source>
</evidence>
<evidence type="ECO:0000313" key="2">
    <source>
        <dbReference type="EMBL" id="KAK3261375.1"/>
    </source>
</evidence>
<reference evidence="2 3" key="1">
    <citation type="journal article" date="2015" name="Genome Biol. Evol.">
        <title>Comparative Genomics of a Bacterivorous Green Alga Reveals Evolutionary Causalities and Consequences of Phago-Mixotrophic Mode of Nutrition.</title>
        <authorList>
            <person name="Burns J.A."/>
            <person name="Paasch A."/>
            <person name="Narechania A."/>
            <person name="Kim E."/>
        </authorList>
    </citation>
    <scope>NUCLEOTIDE SEQUENCE [LARGE SCALE GENOMIC DNA]</scope>
    <source>
        <strain evidence="2 3">PLY_AMNH</strain>
    </source>
</reference>
<dbReference type="GO" id="GO:0005829">
    <property type="term" value="C:cytosol"/>
    <property type="evidence" value="ECO:0007669"/>
    <property type="project" value="TreeGrafter"/>
</dbReference>
<dbReference type="Pfam" id="PF02897">
    <property type="entry name" value="Peptidase_S9_N"/>
    <property type="match status" value="1"/>
</dbReference>
<dbReference type="InterPro" id="IPR051167">
    <property type="entry name" value="Prolyl_oligopep/macrocyclase"/>
</dbReference>
<dbReference type="GO" id="GO:0070012">
    <property type="term" value="F:oligopeptidase activity"/>
    <property type="evidence" value="ECO:0007669"/>
    <property type="project" value="TreeGrafter"/>
</dbReference>
<dbReference type="SUPFAM" id="SSF50993">
    <property type="entry name" value="Peptidase/esterase 'gauge' domain"/>
    <property type="match status" value="1"/>
</dbReference>
<dbReference type="PANTHER" id="PTHR42881:SF13">
    <property type="entry name" value="PROLYL ENDOPEPTIDASE"/>
    <property type="match status" value="1"/>
</dbReference>
<dbReference type="PANTHER" id="PTHR42881">
    <property type="entry name" value="PROLYL ENDOPEPTIDASE"/>
    <property type="match status" value="1"/>
</dbReference>
<dbReference type="InterPro" id="IPR023302">
    <property type="entry name" value="Pept_S9A_N"/>
</dbReference>
<name>A0AAE0FKU8_9CHLO</name>
<comment type="caution">
    <text evidence="2">The sequence shown here is derived from an EMBL/GenBank/DDBJ whole genome shotgun (WGS) entry which is preliminary data.</text>
</comment>
<evidence type="ECO:0000313" key="3">
    <source>
        <dbReference type="Proteomes" id="UP001190700"/>
    </source>
</evidence>
<dbReference type="AlphaFoldDB" id="A0AAE0FKU8"/>
<dbReference type="GO" id="GO:0004252">
    <property type="term" value="F:serine-type endopeptidase activity"/>
    <property type="evidence" value="ECO:0007669"/>
    <property type="project" value="InterPro"/>
</dbReference>
<keyword evidence="3" id="KW-1185">Reference proteome</keyword>
<dbReference type="EMBL" id="LGRX02016944">
    <property type="protein sequence ID" value="KAK3261375.1"/>
    <property type="molecule type" value="Genomic_DNA"/>
</dbReference>
<feature type="domain" description="Peptidase S9A N-terminal" evidence="1">
    <location>
        <begin position="24"/>
        <end position="237"/>
    </location>
</feature>